<dbReference type="Pfam" id="PF11227">
    <property type="entry name" value="DUF3025"/>
    <property type="match status" value="1"/>
</dbReference>
<evidence type="ECO:0000313" key="1">
    <source>
        <dbReference type="EMBL" id="KJZ10206.1"/>
    </source>
</evidence>
<comment type="caution">
    <text evidence="1">The sequence shown here is derived from an EMBL/GenBank/DDBJ whole genome shotgun (WGS) entry which is preliminary data.</text>
</comment>
<dbReference type="RefSeq" id="WP_046004483.1">
    <property type="nucleotide sequence ID" value="NZ_JXYA01000016.1"/>
</dbReference>
<dbReference type="OrthoDB" id="5292474at2"/>
<sequence length="273" mass="32262">MNKFTAPEHWHADLFTQAPFEHLEELFTLSQHADWPAFEWLNAQQNQQHNRQVVFTPNSELEGETLYYEEIIAQTNRIPTRENNWHDFFGALIWCLFPQTKSLLNQLHMQEIAEHGLKQRSKKRNALTLFDECGVVLAVPDMSWQTALRAHQWQEVFYEYSAMWHHNLLPFVFGHANYEMLTKPFIGLTGKVVCIEVDEAFYHLPLALQYRHLDKQLANMIEQQGLLDNNKQMSPLPLLGIPQWYQGQQDLAFYNDTDYFRPKRQKATNKDTQ</sequence>
<proteinExistence type="predicted"/>
<keyword evidence="2" id="KW-1185">Reference proteome</keyword>
<dbReference type="EMBL" id="JXYA01000016">
    <property type="protein sequence ID" value="KJZ10206.1"/>
    <property type="molecule type" value="Genomic_DNA"/>
</dbReference>
<gene>
    <name evidence="1" type="ORF">TW77_08245</name>
</gene>
<dbReference type="AlphaFoldDB" id="A0A0F4QR85"/>
<dbReference type="InterPro" id="IPR021390">
    <property type="entry name" value="DUF3025"/>
</dbReference>
<organism evidence="1 2">
    <name type="scientific">Pseudoalteromonas rubra</name>
    <dbReference type="NCBI Taxonomy" id="43658"/>
    <lineage>
        <taxon>Bacteria</taxon>
        <taxon>Pseudomonadati</taxon>
        <taxon>Pseudomonadota</taxon>
        <taxon>Gammaproteobacteria</taxon>
        <taxon>Alteromonadales</taxon>
        <taxon>Pseudoalteromonadaceae</taxon>
        <taxon>Pseudoalteromonas</taxon>
    </lineage>
</organism>
<evidence type="ECO:0000313" key="2">
    <source>
        <dbReference type="Proteomes" id="UP000033452"/>
    </source>
</evidence>
<name>A0A0F4QR85_9GAMM</name>
<dbReference type="PATRIC" id="fig|43658.5.peg.1733"/>
<keyword evidence="1" id="KW-0472">Membrane</keyword>
<dbReference type="Proteomes" id="UP000033452">
    <property type="component" value="Unassembled WGS sequence"/>
</dbReference>
<accession>A0A0F4QR85</accession>
<keyword evidence="1" id="KW-0812">Transmembrane</keyword>
<reference evidence="1 2" key="1">
    <citation type="journal article" date="2015" name="BMC Genomics">
        <title>Genome mining reveals unlocked bioactive potential of marine Gram-negative bacteria.</title>
        <authorList>
            <person name="Machado H."/>
            <person name="Sonnenschein E.C."/>
            <person name="Melchiorsen J."/>
            <person name="Gram L."/>
        </authorList>
    </citation>
    <scope>NUCLEOTIDE SEQUENCE [LARGE SCALE GENOMIC DNA]</scope>
    <source>
        <strain evidence="1 2">S2471</strain>
    </source>
</reference>
<protein>
    <submittedName>
        <fullName evidence="1">Transmembrane protein</fullName>
    </submittedName>
</protein>